<keyword evidence="3" id="KW-1185">Reference proteome</keyword>
<reference evidence="2" key="1">
    <citation type="submission" date="2022-07" db="EMBL/GenBank/DDBJ databases">
        <title>Chromosome-level genome of Muraenolepis orangiensis.</title>
        <authorList>
            <person name="Kim J."/>
        </authorList>
    </citation>
    <scope>NUCLEOTIDE SEQUENCE</scope>
    <source>
        <strain evidence="2">KU_S4_2022</strain>
        <tissue evidence="2">Muscle</tissue>
    </source>
</reference>
<sequence>MLDAQTVADLKAEITSLKGLLLSRTQFPATPSVPKIPAWQIPLKAPSISGIPSANHAPNATSPNATTGGGGSGSGSSSSDISPVSQDSTASSPPAKDARCHSPHGLPSALNGGGATRIGVPGLKDQVRMEVQGEEEERKEDKEEEEEEEEEEVVGVGGVEEEEEEEEEGELVIMPTVDRRGGDGQIHEPVDKLRRPEGASNDHEVD</sequence>
<feature type="compositionally biased region" description="Polar residues" evidence="1">
    <location>
        <begin position="80"/>
        <end position="92"/>
    </location>
</feature>
<evidence type="ECO:0000313" key="2">
    <source>
        <dbReference type="EMBL" id="KAJ3587149.1"/>
    </source>
</evidence>
<evidence type="ECO:0000313" key="3">
    <source>
        <dbReference type="Proteomes" id="UP001148018"/>
    </source>
</evidence>
<dbReference type="OrthoDB" id="441517at2759"/>
<comment type="caution">
    <text evidence="2">The sequence shown here is derived from an EMBL/GenBank/DDBJ whole genome shotgun (WGS) entry which is preliminary data.</text>
</comment>
<feature type="region of interest" description="Disordered" evidence="1">
    <location>
        <begin position="46"/>
        <end position="206"/>
    </location>
</feature>
<dbReference type="Proteomes" id="UP001148018">
    <property type="component" value="Unassembled WGS sequence"/>
</dbReference>
<dbReference type="EMBL" id="JANIIK010000117">
    <property type="protein sequence ID" value="KAJ3587149.1"/>
    <property type="molecule type" value="Genomic_DNA"/>
</dbReference>
<protein>
    <recommendedName>
        <fullName evidence="4">Peroxin-14</fullName>
    </recommendedName>
</protein>
<name>A0A9Q0DDY5_9TELE</name>
<feature type="compositionally biased region" description="Basic and acidic residues" evidence="1">
    <location>
        <begin position="177"/>
        <end position="206"/>
    </location>
</feature>
<evidence type="ECO:0000256" key="1">
    <source>
        <dbReference type="SAM" id="MobiDB-lite"/>
    </source>
</evidence>
<proteinExistence type="predicted"/>
<gene>
    <name evidence="2" type="ORF">NHX12_013539</name>
</gene>
<organism evidence="2 3">
    <name type="scientific">Muraenolepis orangiensis</name>
    <name type="common">Patagonian moray cod</name>
    <dbReference type="NCBI Taxonomy" id="630683"/>
    <lineage>
        <taxon>Eukaryota</taxon>
        <taxon>Metazoa</taxon>
        <taxon>Chordata</taxon>
        <taxon>Craniata</taxon>
        <taxon>Vertebrata</taxon>
        <taxon>Euteleostomi</taxon>
        <taxon>Actinopterygii</taxon>
        <taxon>Neopterygii</taxon>
        <taxon>Teleostei</taxon>
        <taxon>Neoteleostei</taxon>
        <taxon>Acanthomorphata</taxon>
        <taxon>Zeiogadaria</taxon>
        <taxon>Gadariae</taxon>
        <taxon>Gadiformes</taxon>
        <taxon>Muraenolepidoidei</taxon>
        <taxon>Muraenolepididae</taxon>
        <taxon>Muraenolepis</taxon>
    </lineage>
</organism>
<feature type="compositionally biased region" description="Polar residues" evidence="1">
    <location>
        <begin position="50"/>
        <end position="66"/>
    </location>
</feature>
<dbReference type="AlphaFoldDB" id="A0A9Q0DDY5"/>
<feature type="compositionally biased region" description="Acidic residues" evidence="1">
    <location>
        <begin position="132"/>
        <end position="170"/>
    </location>
</feature>
<accession>A0A9Q0DDY5</accession>
<evidence type="ECO:0008006" key="4">
    <source>
        <dbReference type="Google" id="ProtNLM"/>
    </source>
</evidence>